<evidence type="ECO:0008006" key="4">
    <source>
        <dbReference type="Google" id="ProtNLM"/>
    </source>
</evidence>
<keyword evidence="1" id="KW-0732">Signal</keyword>
<evidence type="ECO:0000256" key="1">
    <source>
        <dbReference type="SAM" id="SignalP"/>
    </source>
</evidence>
<organism evidence="2 3">
    <name type="scientific">Rhodococcus zopfii</name>
    <dbReference type="NCBI Taxonomy" id="43772"/>
    <lineage>
        <taxon>Bacteria</taxon>
        <taxon>Bacillati</taxon>
        <taxon>Actinomycetota</taxon>
        <taxon>Actinomycetes</taxon>
        <taxon>Mycobacteriales</taxon>
        <taxon>Nocardiaceae</taxon>
        <taxon>Rhodococcus</taxon>
    </lineage>
</organism>
<name>A0ABU3WWY4_9NOCA</name>
<feature type="signal peptide" evidence="1">
    <location>
        <begin position="1"/>
        <end position="21"/>
    </location>
</feature>
<accession>A0ABU3WWY4</accession>
<dbReference type="Proteomes" id="UP001275440">
    <property type="component" value="Unassembled WGS sequence"/>
</dbReference>
<dbReference type="RefSeq" id="WP_072811779.1">
    <property type="nucleotide sequence ID" value="NZ_JAHWLX010000084.1"/>
</dbReference>
<keyword evidence="3" id="KW-1185">Reference proteome</keyword>
<evidence type="ECO:0000313" key="3">
    <source>
        <dbReference type="Proteomes" id="UP001275440"/>
    </source>
</evidence>
<reference evidence="2 3" key="1">
    <citation type="submission" date="2019-10" db="EMBL/GenBank/DDBJ databases">
        <title>Draft Genome Assembly of Rhodococcus zopfii DSM44189.</title>
        <authorList>
            <person name="Sutton J.M."/>
            <person name="Akob D.M."/>
            <person name="Bushman T.J."/>
        </authorList>
    </citation>
    <scope>NUCLEOTIDE SEQUENCE [LARGE SCALE GENOMIC DNA]</scope>
    <source>
        <strain evidence="2 3">DSM 44189</strain>
    </source>
</reference>
<evidence type="ECO:0000313" key="2">
    <source>
        <dbReference type="EMBL" id="MDV2478521.1"/>
    </source>
</evidence>
<protein>
    <recommendedName>
        <fullName evidence="4">Secreted protein</fullName>
    </recommendedName>
</protein>
<comment type="caution">
    <text evidence="2">The sequence shown here is derived from an EMBL/GenBank/DDBJ whole genome shotgun (WGS) entry which is preliminary data.</text>
</comment>
<sequence>MKKLIASLIVAAGTTAIVAGAAGTAAAETRIPLKTGLTSEWDCAQWIMNNGLPGNTYDCQNAYGSWAAILVAP</sequence>
<dbReference type="EMBL" id="WBMO01000005">
    <property type="protein sequence ID" value="MDV2478521.1"/>
    <property type="molecule type" value="Genomic_DNA"/>
</dbReference>
<feature type="chain" id="PRO_5046118362" description="Secreted protein" evidence="1">
    <location>
        <begin position="22"/>
        <end position="73"/>
    </location>
</feature>
<gene>
    <name evidence="2" type="ORF">F8M49_29545</name>
</gene>
<proteinExistence type="predicted"/>